<dbReference type="NCBIfam" id="NF041014">
    <property type="entry name" value="pilin_ComGG_2"/>
    <property type="match status" value="1"/>
</dbReference>
<protein>
    <submittedName>
        <fullName evidence="2">Uncharacterized protein</fullName>
    </submittedName>
</protein>
<accession>A0A430A8T8</accession>
<sequence>MKVFFHNGTSFSAGILPSILIVFLLLSLVLLKMMTVYKDESEMFRQVTYYYEGKVLEELTIKQLLEGKPKDKEGVYIYNLGTVAYRVLPKEVEFDIVLTSGMSYTLIEKR</sequence>
<keyword evidence="1" id="KW-1133">Transmembrane helix</keyword>
<dbReference type="Proteomes" id="UP000287101">
    <property type="component" value="Unassembled WGS sequence"/>
</dbReference>
<proteinExistence type="predicted"/>
<gene>
    <name evidence="2" type="ORF">CBF31_07135</name>
</gene>
<dbReference type="InterPro" id="IPR047665">
    <property type="entry name" value="ComGG_streptococcus-type"/>
</dbReference>
<evidence type="ECO:0000313" key="2">
    <source>
        <dbReference type="EMBL" id="RSU03479.1"/>
    </source>
</evidence>
<comment type="caution">
    <text evidence="2">The sequence shown here is derived from an EMBL/GenBank/DDBJ whole genome shotgun (WGS) entry which is preliminary data.</text>
</comment>
<reference evidence="2 3" key="1">
    <citation type="submission" date="2017-05" db="EMBL/GenBank/DDBJ databases">
        <title>Vagococcus spp. assemblies.</title>
        <authorList>
            <person name="Gulvik C.A."/>
        </authorList>
    </citation>
    <scope>NUCLEOTIDE SEQUENCE [LARGE SCALE GENOMIC DNA]</scope>
    <source>
        <strain evidence="2 3">CCUG 41755</strain>
    </source>
</reference>
<name>A0A430A8T8_9ENTE</name>
<dbReference type="AlphaFoldDB" id="A0A430A8T8"/>
<evidence type="ECO:0000313" key="3">
    <source>
        <dbReference type="Proteomes" id="UP000287101"/>
    </source>
</evidence>
<evidence type="ECO:0000256" key="1">
    <source>
        <dbReference type="SAM" id="Phobius"/>
    </source>
</evidence>
<feature type="transmembrane region" description="Helical" evidence="1">
    <location>
        <begin position="12"/>
        <end position="31"/>
    </location>
</feature>
<dbReference type="EMBL" id="NGJY01000002">
    <property type="protein sequence ID" value="RSU03479.1"/>
    <property type="molecule type" value="Genomic_DNA"/>
</dbReference>
<keyword evidence="1" id="KW-0812">Transmembrane</keyword>
<keyword evidence="3" id="KW-1185">Reference proteome</keyword>
<keyword evidence="1" id="KW-0472">Membrane</keyword>
<organism evidence="2 3">
    <name type="scientific">Vagococcus fessus</name>
    <dbReference type="NCBI Taxonomy" id="120370"/>
    <lineage>
        <taxon>Bacteria</taxon>
        <taxon>Bacillati</taxon>
        <taxon>Bacillota</taxon>
        <taxon>Bacilli</taxon>
        <taxon>Lactobacillales</taxon>
        <taxon>Enterococcaceae</taxon>
        <taxon>Vagococcus</taxon>
    </lineage>
</organism>